<reference evidence="3 4" key="1">
    <citation type="submission" date="2024-09" db="EMBL/GenBank/DDBJ databases">
        <title>Itraconazole resistance in Madurella fahalii resulting from another homologue of gene encoding cytochrome P450 14-alpha sterol demethylase (CYP51).</title>
        <authorList>
            <person name="Yoshioka I."/>
            <person name="Fahal A.H."/>
            <person name="Kaneko S."/>
            <person name="Yaguchi T."/>
        </authorList>
    </citation>
    <scope>NUCLEOTIDE SEQUENCE [LARGE SCALE GENOMIC DNA]</scope>
    <source>
        <strain evidence="3 4">IFM 68171</strain>
    </source>
</reference>
<keyword evidence="4" id="KW-1185">Reference proteome</keyword>
<comment type="caution">
    <text evidence="3">The sequence shown here is derived from an EMBL/GenBank/DDBJ whole genome shotgun (WGS) entry which is preliminary data.</text>
</comment>
<feature type="transmembrane region" description="Helical" evidence="2">
    <location>
        <begin position="184"/>
        <end position="208"/>
    </location>
</feature>
<name>A0ABQ0GAC9_9PEZI</name>
<organism evidence="3 4">
    <name type="scientific">Madurella fahalii</name>
    <dbReference type="NCBI Taxonomy" id="1157608"/>
    <lineage>
        <taxon>Eukaryota</taxon>
        <taxon>Fungi</taxon>
        <taxon>Dikarya</taxon>
        <taxon>Ascomycota</taxon>
        <taxon>Pezizomycotina</taxon>
        <taxon>Sordariomycetes</taxon>
        <taxon>Sordariomycetidae</taxon>
        <taxon>Sordariales</taxon>
        <taxon>Sordariales incertae sedis</taxon>
        <taxon>Madurella</taxon>
    </lineage>
</organism>
<protein>
    <submittedName>
        <fullName evidence="3">Uncharacterized protein</fullName>
    </submittedName>
</protein>
<dbReference type="EMBL" id="BAAFSV010000002">
    <property type="protein sequence ID" value="GAB1314650.1"/>
    <property type="molecule type" value="Genomic_DNA"/>
</dbReference>
<evidence type="ECO:0000313" key="3">
    <source>
        <dbReference type="EMBL" id="GAB1314650.1"/>
    </source>
</evidence>
<evidence type="ECO:0000256" key="2">
    <source>
        <dbReference type="SAM" id="Phobius"/>
    </source>
</evidence>
<accession>A0ABQ0GAC9</accession>
<feature type="compositionally biased region" description="Polar residues" evidence="1">
    <location>
        <begin position="234"/>
        <end position="246"/>
    </location>
</feature>
<dbReference type="GeneID" id="98175603"/>
<evidence type="ECO:0000256" key="1">
    <source>
        <dbReference type="SAM" id="MobiDB-lite"/>
    </source>
</evidence>
<keyword evidence="2" id="KW-0472">Membrane</keyword>
<feature type="region of interest" description="Disordered" evidence="1">
    <location>
        <begin position="227"/>
        <end position="250"/>
    </location>
</feature>
<keyword evidence="2" id="KW-1133">Transmembrane helix</keyword>
<keyword evidence="2" id="KW-0812">Transmembrane</keyword>
<dbReference type="RefSeq" id="XP_070916381.1">
    <property type="nucleotide sequence ID" value="XM_071060280.1"/>
</dbReference>
<dbReference type="Proteomes" id="UP001628179">
    <property type="component" value="Unassembled WGS sequence"/>
</dbReference>
<sequence>MTRDGHPTETRPRRSDQALELRADATGPPELCGFHERTSSVKCPSGQTCKFNTDLYAVGCCSDDLCDWRTSCCDYNPSPATASIGTYIPSCGGPVPELIAYCINSDYPVCGTNRWENGFTQYYCARNPVTLVNSVLFTSAGEATARPGLPRLTGSNGPGSVSTQASAVTVRVTETATSGPSPGVIAGSVVGGAALGVIATLLAVFLSWHLRQKKARSTAMAQNNTTFGVAGPTVRTNISENTQSPYETGWDASGRHELLVSRVQGQERQELPAKTT</sequence>
<gene>
    <name evidence="3" type="ORF">MFIFM68171_04860</name>
</gene>
<proteinExistence type="predicted"/>
<evidence type="ECO:0000313" key="4">
    <source>
        <dbReference type="Proteomes" id="UP001628179"/>
    </source>
</evidence>